<organism evidence="4 5">
    <name type="scientific">Schistosoma japonicum</name>
    <name type="common">Blood fluke</name>
    <dbReference type="NCBI Taxonomy" id="6182"/>
    <lineage>
        <taxon>Eukaryota</taxon>
        <taxon>Metazoa</taxon>
        <taxon>Spiralia</taxon>
        <taxon>Lophotrochozoa</taxon>
        <taxon>Platyhelminthes</taxon>
        <taxon>Trematoda</taxon>
        <taxon>Digenea</taxon>
        <taxon>Strigeidida</taxon>
        <taxon>Schistosomatoidea</taxon>
        <taxon>Schistosomatidae</taxon>
        <taxon>Schistosoma</taxon>
    </lineage>
</organism>
<reference evidence="4 5" key="1">
    <citation type="submission" date="2019-03" db="EMBL/GenBank/DDBJ databases">
        <title>An improved genome assembly of the fluke Schistosoma japonicum.</title>
        <authorList>
            <person name="Hu W."/>
            <person name="Luo F."/>
            <person name="Yin M."/>
            <person name="Mo X."/>
            <person name="Sun C."/>
            <person name="Wu Q."/>
            <person name="Zhu B."/>
            <person name="Xiang M."/>
            <person name="Wang J."/>
            <person name="Wang Y."/>
            <person name="Zhang T."/>
            <person name="Xu B."/>
            <person name="Zheng H."/>
            <person name="Feng Z."/>
        </authorList>
    </citation>
    <scope>NUCLEOTIDE SEQUENCE [LARGE SCALE GENOMIC DNA]</scope>
    <source>
        <strain evidence="4">HuSjv2</strain>
        <tissue evidence="4">Worms</tissue>
    </source>
</reference>
<dbReference type="GO" id="GO:0046983">
    <property type="term" value="F:protein dimerization activity"/>
    <property type="evidence" value="ECO:0007669"/>
    <property type="project" value="InterPro"/>
</dbReference>
<dbReference type="OrthoDB" id="5976910at2759"/>
<proteinExistence type="predicted"/>
<evidence type="ECO:0000313" key="5">
    <source>
        <dbReference type="Proteomes" id="UP000311919"/>
    </source>
</evidence>
<dbReference type="SMART" id="SM00353">
    <property type="entry name" value="HLH"/>
    <property type="match status" value="1"/>
</dbReference>
<dbReference type="EMBL" id="SKCS01000525">
    <property type="protein sequence ID" value="TNN05484.1"/>
    <property type="molecule type" value="Genomic_DNA"/>
</dbReference>
<evidence type="ECO:0000259" key="3">
    <source>
        <dbReference type="PROSITE" id="PS50888"/>
    </source>
</evidence>
<evidence type="ECO:0000256" key="1">
    <source>
        <dbReference type="ARBA" id="ARBA00023125"/>
    </source>
</evidence>
<feature type="compositionally biased region" description="Low complexity" evidence="2">
    <location>
        <begin position="146"/>
        <end position="160"/>
    </location>
</feature>
<evidence type="ECO:0000313" key="4">
    <source>
        <dbReference type="EMBL" id="TNN05484.1"/>
    </source>
</evidence>
<dbReference type="PROSITE" id="PS50888">
    <property type="entry name" value="BHLH"/>
    <property type="match status" value="1"/>
</dbReference>
<feature type="domain" description="BHLH" evidence="3">
    <location>
        <begin position="257"/>
        <end position="310"/>
    </location>
</feature>
<dbReference type="STRING" id="6182.A0A4Z2CN59"/>
<dbReference type="GO" id="GO:0032502">
    <property type="term" value="P:developmental process"/>
    <property type="evidence" value="ECO:0007669"/>
    <property type="project" value="TreeGrafter"/>
</dbReference>
<dbReference type="InterPro" id="IPR011598">
    <property type="entry name" value="bHLH_dom"/>
</dbReference>
<accession>A0A4Z2CN59</accession>
<dbReference type="InterPro" id="IPR036638">
    <property type="entry name" value="HLH_DNA-bd_sf"/>
</dbReference>
<dbReference type="Proteomes" id="UP000311919">
    <property type="component" value="Unassembled WGS sequence"/>
</dbReference>
<dbReference type="GO" id="GO:0000977">
    <property type="term" value="F:RNA polymerase II transcription regulatory region sequence-specific DNA binding"/>
    <property type="evidence" value="ECO:0007669"/>
    <property type="project" value="TreeGrafter"/>
</dbReference>
<feature type="region of interest" description="Disordered" evidence="2">
    <location>
        <begin position="140"/>
        <end position="160"/>
    </location>
</feature>
<dbReference type="Pfam" id="PF00010">
    <property type="entry name" value="HLH"/>
    <property type="match status" value="1"/>
</dbReference>
<gene>
    <name evidence="4" type="ORF">EWB00_009228</name>
</gene>
<name>A0A4Z2CN59_SCHJA</name>
<dbReference type="Gene3D" id="4.10.280.10">
    <property type="entry name" value="Helix-loop-helix DNA-binding domain"/>
    <property type="match status" value="1"/>
</dbReference>
<keyword evidence="5" id="KW-1185">Reference proteome</keyword>
<evidence type="ECO:0000256" key="2">
    <source>
        <dbReference type="SAM" id="MobiDB-lite"/>
    </source>
</evidence>
<comment type="caution">
    <text evidence="4">The sequence shown here is derived from an EMBL/GenBank/DDBJ whole genome shotgun (WGS) entry which is preliminary data.</text>
</comment>
<dbReference type="SUPFAM" id="SSF47459">
    <property type="entry name" value="HLH, helix-loop-helix DNA-binding domain"/>
    <property type="match status" value="1"/>
</dbReference>
<protein>
    <submittedName>
        <fullName evidence="4">Achaete-scute 4</fullName>
    </submittedName>
</protein>
<dbReference type="CDD" id="cd19724">
    <property type="entry name" value="bHLH_TS_ASCL3_like"/>
    <property type="match status" value="1"/>
</dbReference>
<dbReference type="GO" id="GO:0000981">
    <property type="term" value="F:DNA-binding transcription factor activity, RNA polymerase II-specific"/>
    <property type="evidence" value="ECO:0007669"/>
    <property type="project" value="TreeGrafter"/>
</dbReference>
<dbReference type="InterPro" id="IPR050283">
    <property type="entry name" value="E-box_TF_Regulators"/>
</dbReference>
<dbReference type="PANTHER" id="PTHR23349">
    <property type="entry name" value="BASIC HELIX-LOOP-HELIX TRANSCRIPTION FACTOR, TWIST"/>
    <property type="match status" value="1"/>
</dbReference>
<sequence>MNNRITNVPYEDRIIFPISRNSMREMNSSHLHRINQFQSDNNNNNNNNPFLYQEFFNSNASLSVASGRSRTTFEDQILDSTNLPKSLYNNSRNHKSMLNQCLENPANILPYIYPNMSTDNVSYHSNTHQKRQLSPQTHYFNKIDHSNTNNTSSKRSRSNSTRSTQSWTCLCTHPLDEINEYRKTPIKHNILKDFNDDDDNDSIQNSGNFQRIHVTNDHHHHLTSHDNLMNLSLTSSLSSSTSIPASSSSPSFECARSFIRLRNARERERVRCVNAGYESLRRHLPLTVLPDRRLAKVEILRGAINYINTLKELLEK</sequence>
<dbReference type="AlphaFoldDB" id="A0A4Z2CN59"/>
<dbReference type="PANTHER" id="PTHR23349:SF108">
    <property type="entry name" value="BHLH DOMAIN-CONTAINING PROTEIN"/>
    <property type="match status" value="1"/>
</dbReference>
<keyword evidence="1" id="KW-0238">DNA-binding</keyword>